<dbReference type="EMBL" id="VWXX01000001">
    <property type="protein sequence ID" value="KAA6187799.1"/>
    <property type="molecule type" value="Genomic_DNA"/>
</dbReference>
<accession>A0A5M8FVR7</accession>
<proteinExistence type="predicted"/>
<gene>
    <name evidence="2" type="ORF">F2Q65_00720</name>
</gene>
<comment type="caution">
    <text evidence="2">The sequence shown here is derived from an EMBL/GenBank/DDBJ whole genome shotgun (WGS) entry which is preliminary data.</text>
</comment>
<evidence type="ECO:0000256" key="1">
    <source>
        <dbReference type="SAM" id="MobiDB-lite"/>
    </source>
</evidence>
<evidence type="ECO:0000313" key="2">
    <source>
        <dbReference type="EMBL" id="KAA6187799.1"/>
    </source>
</evidence>
<dbReference type="Proteomes" id="UP000322981">
    <property type="component" value="Unassembled WGS sequence"/>
</dbReference>
<feature type="region of interest" description="Disordered" evidence="1">
    <location>
        <begin position="83"/>
        <end position="104"/>
    </location>
</feature>
<organism evidence="2 3">
    <name type="scientific">Thiohalocapsa marina</name>
    <dbReference type="NCBI Taxonomy" id="424902"/>
    <lineage>
        <taxon>Bacteria</taxon>
        <taxon>Pseudomonadati</taxon>
        <taxon>Pseudomonadota</taxon>
        <taxon>Gammaproteobacteria</taxon>
        <taxon>Chromatiales</taxon>
        <taxon>Chromatiaceae</taxon>
        <taxon>Thiohalocapsa</taxon>
    </lineage>
</organism>
<dbReference type="AlphaFoldDB" id="A0A5M8FVR7"/>
<feature type="compositionally biased region" description="Basic and acidic residues" evidence="1">
    <location>
        <begin position="83"/>
        <end position="94"/>
    </location>
</feature>
<evidence type="ECO:0000313" key="3">
    <source>
        <dbReference type="Proteomes" id="UP000322981"/>
    </source>
</evidence>
<protein>
    <submittedName>
        <fullName evidence="2">Uncharacterized protein</fullName>
    </submittedName>
</protein>
<reference evidence="2 3" key="1">
    <citation type="submission" date="2019-09" db="EMBL/GenBank/DDBJ databases">
        <title>Whole-genome sequence of the purple sulfur bacterium Thiohalocapsa marina DSM 19078.</title>
        <authorList>
            <person name="Kyndt J.A."/>
            <person name="Meyer T.E."/>
        </authorList>
    </citation>
    <scope>NUCLEOTIDE SEQUENCE [LARGE SCALE GENOMIC DNA]</scope>
    <source>
        <strain evidence="2 3">DSM 19078</strain>
    </source>
</reference>
<keyword evidence="3" id="KW-1185">Reference proteome</keyword>
<name>A0A5M8FVR7_9GAMM</name>
<sequence>MSKSTRLSASTAFCLTATPTIADELRDIQLRRLLEPTQAELAQEDKGRIYIYEALTHQDIDRAMDEEFERIDAMMFIRVPKTDASGKVKKDPHSGKVITEDDGC</sequence>
<dbReference type="RefSeq" id="WP_150089399.1">
    <property type="nucleotide sequence ID" value="NZ_JBFUOH010000011.1"/>
</dbReference>
<dbReference type="OrthoDB" id="5771000at2"/>